<dbReference type="Proteomes" id="UP000091820">
    <property type="component" value="Unassembled WGS sequence"/>
</dbReference>
<feature type="domain" description="Protein TsetseEP" evidence="3">
    <location>
        <begin position="47"/>
        <end position="164"/>
    </location>
</feature>
<dbReference type="EnsemblMetazoa" id="GBRI014152-RA">
    <property type="protein sequence ID" value="GBRI014152-PA"/>
    <property type="gene ID" value="GBRI014152"/>
</dbReference>
<dbReference type="VEuPathDB" id="VectorBase:GBRI039636"/>
<evidence type="ECO:0000256" key="1">
    <source>
        <dbReference type="SAM" id="MobiDB-lite"/>
    </source>
</evidence>
<evidence type="ECO:0000259" key="3">
    <source>
        <dbReference type="Pfam" id="PF05267"/>
    </source>
</evidence>
<sequence>MMAIWCKSLLLLTAVVQLSLANYPVVPFQTNVASLFLTAQDPATAMLCFNSYMMNSSVINEKYSKDYNQCLVDANNEREKLGEEIKEKKTQIIERSQEVCERLNGCNNQNTSMETFKCHARMGALNSKDVYIISGNSSDYVSVIQEHYRIIDLRHEQCSKSAERTYVQATAENYGQLQDCLEGKVPPGKPPALTTTLSPPISTAPTLSTTEPSTITTDGETDPTASGTTSNDVSTTEVPISPRGPFHTGQFAKLLNLLK</sequence>
<feature type="compositionally biased region" description="Polar residues" evidence="1">
    <location>
        <begin position="193"/>
        <end position="204"/>
    </location>
</feature>
<dbReference type="InterPro" id="IPR007931">
    <property type="entry name" value="TsetseEP"/>
</dbReference>
<organism evidence="4 6">
    <name type="scientific">Glossina brevipalpis</name>
    <dbReference type="NCBI Taxonomy" id="37001"/>
    <lineage>
        <taxon>Eukaryota</taxon>
        <taxon>Metazoa</taxon>
        <taxon>Ecdysozoa</taxon>
        <taxon>Arthropoda</taxon>
        <taxon>Hexapoda</taxon>
        <taxon>Insecta</taxon>
        <taxon>Pterygota</taxon>
        <taxon>Neoptera</taxon>
        <taxon>Endopterygota</taxon>
        <taxon>Diptera</taxon>
        <taxon>Brachycera</taxon>
        <taxon>Muscomorpha</taxon>
        <taxon>Hippoboscoidea</taxon>
        <taxon>Glossinidae</taxon>
        <taxon>Glossina</taxon>
    </lineage>
</organism>
<evidence type="ECO:0000313" key="4">
    <source>
        <dbReference type="EnsemblMetazoa" id="GBRI014152-PA"/>
    </source>
</evidence>
<evidence type="ECO:0000313" key="5">
    <source>
        <dbReference type="EnsemblMetazoa" id="GBRI039636-PA"/>
    </source>
</evidence>
<name>A0A1A9X0G1_9MUSC</name>
<proteinExistence type="predicted"/>
<dbReference type="Pfam" id="PF05267">
    <property type="entry name" value="DUF725"/>
    <property type="match status" value="1"/>
</dbReference>
<keyword evidence="2" id="KW-0732">Signal</keyword>
<keyword evidence="6" id="KW-1185">Reference proteome</keyword>
<dbReference type="VEuPathDB" id="VectorBase:GBRI014152"/>
<reference evidence="6" key="1">
    <citation type="submission" date="2014-03" db="EMBL/GenBank/DDBJ databases">
        <authorList>
            <person name="Aksoy S."/>
            <person name="Warren W."/>
            <person name="Wilson R.K."/>
        </authorList>
    </citation>
    <scope>NUCLEOTIDE SEQUENCE [LARGE SCALE GENOMIC DNA]</scope>
    <source>
        <strain evidence="6">IAEA</strain>
    </source>
</reference>
<feature type="compositionally biased region" description="Polar residues" evidence="1">
    <location>
        <begin position="223"/>
        <end position="238"/>
    </location>
</feature>
<protein>
    <submittedName>
        <fullName evidence="5">DUF725 domain-containing protein</fullName>
    </submittedName>
</protein>
<accession>A0A1A9X0G1</accession>
<dbReference type="AlphaFoldDB" id="A0A1A9X0G1"/>
<reference evidence="4" key="2">
    <citation type="submission" date="2020-05" db="UniProtKB">
        <authorList>
            <consortium name="EnsemblMetazoa"/>
        </authorList>
    </citation>
    <scope>IDENTIFICATION</scope>
    <source>
        <strain evidence="4">IAEA</strain>
    </source>
</reference>
<evidence type="ECO:0000313" key="6">
    <source>
        <dbReference type="Proteomes" id="UP000091820"/>
    </source>
</evidence>
<feature type="chain" id="PRO_5015060636" evidence="2">
    <location>
        <begin position="22"/>
        <end position="259"/>
    </location>
</feature>
<feature type="signal peptide" evidence="2">
    <location>
        <begin position="1"/>
        <end position="21"/>
    </location>
</feature>
<evidence type="ECO:0000256" key="2">
    <source>
        <dbReference type="SAM" id="SignalP"/>
    </source>
</evidence>
<dbReference type="EnsemblMetazoa" id="GBRI039636-RA">
    <property type="protein sequence ID" value="GBRI039636-PA"/>
    <property type="gene ID" value="GBRI039636"/>
</dbReference>
<feature type="compositionally biased region" description="Low complexity" evidence="1">
    <location>
        <begin position="205"/>
        <end position="218"/>
    </location>
</feature>
<feature type="region of interest" description="Disordered" evidence="1">
    <location>
        <begin position="183"/>
        <end position="247"/>
    </location>
</feature>